<accession>A0A497XLI5</accession>
<organism evidence="8 9">
    <name type="scientific">Pedobacter alluvionis</name>
    <dbReference type="NCBI Taxonomy" id="475253"/>
    <lineage>
        <taxon>Bacteria</taxon>
        <taxon>Pseudomonadati</taxon>
        <taxon>Bacteroidota</taxon>
        <taxon>Sphingobacteriia</taxon>
        <taxon>Sphingobacteriales</taxon>
        <taxon>Sphingobacteriaceae</taxon>
        <taxon>Pedobacter</taxon>
    </lineage>
</organism>
<evidence type="ECO:0000259" key="6">
    <source>
        <dbReference type="Pfam" id="PF07980"/>
    </source>
</evidence>
<dbReference type="Gene3D" id="1.25.40.390">
    <property type="match status" value="1"/>
</dbReference>
<evidence type="ECO:0000313" key="8">
    <source>
        <dbReference type="EMBL" id="RLJ69493.1"/>
    </source>
</evidence>
<comment type="subcellular location">
    <subcellularLocation>
        <location evidence="1">Cell outer membrane</location>
    </subcellularLocation>
</comment>
<sequence length="484" mass="52820">MKPSSSLSLKNHNIPMKKIINKILFTGGIFCLLGITSCTKELDQQPITAKSLTNFLTTEIEVEEYVNAVYGTLQLNGLYGLYLPAIGEIPSDNTFDEVPANDSGMYGQLDQFTTVASNGMLSDLWKNSYQGIQRTNTVLNRIDGISYASAAVKQARKGEMHFIRALLYFNMVRVFGDVPLVTKETTNPNEFFGQGRTNKDLVYAQIISDLTNAIQELPASTTTPGKAVKTAAQSLIGKVYLTLGKFAESKAVLADVVASGRHQLLAEPADIFALTNKNNNEVIFAVQFASGINGNSEGSSAYQQFSPSGTISGAKGHNLPTKSFYQLYSASDKRKTAYVGLTSAGTPFSTKLKASATTPVDGGSNFVVLRYADVLLMLAEDENELGNAETAKTYLNLVRRRAGLTDATQQSQVDVRDAITLERRLELIGEGHRWFDLLRTGTAISVMNAWFASQNITTRITNHDLLQPIPQDQIDTDPAIKQNP</sequence>
<dbReference type="InterPro" id="IPR012944">
    <property type="entry name" value="SusD_RagB_dom"/>
</dbReference>
<dbReference type="GO" id="GO:0009279">
    <property type="term" value="C:cell outer membrane"/>
    <property type="evidence" value="ECO:0007669"/>
    <property type="project" value="UniProtKB-SubCell"/>
</dbReference>
<dbReference type="SUPFAM" id="SSF48452">
    <property type="entry name" value="TPR-like"/>
    <property type="match status" value="1"/>
</dbReference>
<dbReference type="InterPro" id="IPR033985">
    <property type="entry name" value="SusD-like_N"/>
</dbReference>
<dbReference type="CDD" id="cd08977">
    <property type="entry name" value="SusD"/>
    <property type="match status" value="1"/>
</dbReference>
<keyword evidence="4" id="KW-0472">Membrane</keyword>
<evidence type="ECO:0000313" key="9">
    <source>
        <dbReference type="Proteomes" id="UP000273898"/>
    </source>
</evidence>
<dbReference type="Pfam" id="PF14322">
    <property type="entry name" value="SusD-like_3"/>
    <property type="match status" value="1"/>
</dbReference>
<feature type="domain" description="RagB/SusD" evidence="6">
    <location>
        <begin position="354"/>
        <end position="484"/>
    </location>
</feature>
<evidence type="ECO:0000256" key="4">
    <source>
        <dbReference type="ARBA" id="ARBA00023136"/>
    </source>
</evidence>
<keyword evidence="5" id="KW-0998">Cell outer membrane</keyword>
<feature type="domain" description="SusD-like N-terminal" evidence="7">
    <location>
        <begin position="57"/>
        <end position="241"/>
    </location>
</feature>
<reference evidence="8 9" key="1">
    <citation type="submission" date="2018-10" db="EMBL/GenBank/DDBJ databases">
        <title>Genomic Encyclopedia of Archaeal and Bacterial Type Strains, Phase II (KMG-II): from individual species to whole genera.</title>
        <authorList>
            <person name="Goeker M."/>
        </authorList>
    </citation>
    <scope>NUCLEOTIDE SEQUENCE [LARGE SCALE GENOMIC DNA]</scope>
    <source>
        <strain evidence="8 9">DSM 19624</strain>
    </source>
</reference>
<name>A0A497XLI5_9SPHI</name>
<evidence type="ECO:0000256" key="1">
    <source>
        <dbReference type="ARBA" id="ARBA00004442"/>
    </source>
</evidence>
<dbReference type="EMBL" id="RCCK01000016">
    <property type="protein sequence ID" value="RLJ69493.1"/>
    <property type="molecule type" value="Genomic_DNA"/>
</dbReference>
<comment type="similarity">
    <text evidence="2">Belongs to the SusD family.</text>
</comment>
<evidence type="ECO:0000259" key="7">
    <source>
        <dbReference type="Pfam" id="PF14322"/>
    </source>
</evidence>
<evidence type="ECO:0000256" key="5">
    <source>
        <dbReference type="ARBA" id="ARBA00023237"/>
    </source>
</evidence>
<comment type="caution">
    <text evidence="8">The sequence shown here is derived from an EMBL/GenBank/DDBJ whole genome shotgun (WGS) entry which is preliminary data.</text>
</comment>
<dbReference type="InterPro" id="IPR011990">
    <property type="entry name" value="TPR-like_helical_dom_sf"/>
</dbReference>
<gene>
    <name evidence="8" type="ORF">BCL90_5088</name>
</gene>
<dbReference type="AlphaFoldDB" id="A0A497XLI5"/>
<evidence type="ECO:0000256" key="2">
    <source>
        <dbReference type="ARBA" id="ARBA00006275"/>
    </source>
</evidence>
<proteinExistence type="inferred from homology"/>
<dbReference type="Proteomes" id="UP000273898">
    <property type="component" value="Unassembled WGS sequence"/>
</dbReference>
<evidence type="ECO:0000256" key="3">
    <source>
        <dbReference type="ARBA" id="ARBA00022729"/>
    </source>
</evidence>
<dbReference type="Pfam" id="PF07980">
    <property type="entry name" value="SusD_RagB"/>
    <property type="match status" value="1"/>
</dbReference>
<keyword evidence="3" id="KW-0732">Signal</keyword>
<protein>
    <submittedName>
        <fullName evidence="8">Putative outer membrane starch-binding protein</fullName>
    </submittedName>
</protein>